<dbReference type="KEGG" id="pte:PTT_07887"/>
<dbReference type="PROSITE" id="PS50011">
    <property type="entry name" value="PROTEIN_KINASE_DOM"/>
    <property type="match status" value="1"/>
</dbReference>
<keyword evidence="1" id="KW-0175">Coiled coil</keyword>
<evidence type="ECO:0000256" key="1">
    <source>
        <dbReference type="SAM" id="Coils"/>
    </source>
</evidence>
<proteinExistence type="predicted"/>
<dbReference type="SMART" id="SM00220">
    <property type="entry name" value="S_TKc"/>
    <property type="match status" value="1"/>
</dbReference>
<protein>
    <recommendedName>
        <fullName evidence="2">Protein kinase domain-containing protein</fullName>
    </recommendedName>
</protein>
<dbReference type="InterPro" id="IPR011009">
    <property type="entry name" value="Kinase-like_dom_sf"/>
</dbReference>
<dbReference type="GO" id="GO:0004672">
    <property type="term" value="F:protein kinase activity"/>
    <property type="evidence" value="ECO:0007669"/>
    <property type="project" value="InterPro"/>
</dbReference>
<dbReference type="OrthoDB" id="3673723at2759"/>
<dbReference type="GO" id="GO:0005524">
    <property type="term" value="F:ATP binding"/>
    <property type="evidence" value="ECO:0007669"/>
    <property type="project" value="InterPro"/>
</dbReference>
<gene>
    <name evidence="3" type="ORF">PTT_07887</name>
</gene>
<dbReference type="Proteomes" id="UP000001067">
    <property type="component" value="Unassembled WGS sequence"/>
</dbReference>
<dbReference type="InterPro" id="IPR000719">
    <property type="entry name" value="Prot_kinase_dom"/>
</dbReference>
<dbReference type="Gene3D" id="1.10.510.10">
    <property type="entry name" value="Transferase(Phosphotransferase) domain 1"/>
    <property type="match status" value="1"/>
</dbReference>
<accession>E3RIL4</accession>
<dbReference type="AlphaFoldDB" id="E3RIL4"/>
<dbReference type="STRING" id="861557.E3RIL4"/>
<dbReference type="SUPFAM" id="SSF56112">
    <property type="entry name" value="Protein kinase-like (PK-like)"/>
    <property type="match status" value="1"/>
</dbReference>
<name>E3RIL4_PYRTT</name>
<keyword evidence="4" id="KW-1185">Reference proteome</keyword>
<evidence type="ECO:0000313" key="4">
    <source>
        <dbReference type="Proteomes" id="UP000001067"/>
    </source>
</evidence>
<evidence type="ECO:0000259" key="2">
    <source>
        <dbReference type="PROSITE" id="PS50011"/>
    </source>
</evidence>
<dbReference type="PANTHER" id="PTHR44305:SF24">
    <property type="entry name" value="TYROSINE-PROTEIN KINASE C03B1.5-RELATED"/>
    <property type="match status" value="1"/>
</dbReference>
<dbReference type="EMBL" id="GL533333">
    <property type="protein sequence ID" value="EFQ94411.1"/>
    <property type="molecule type" value="Genomic_DNA"/>
</dbReference>
<sequence>MAVPLTYANLDHNDRHFFDHVLANDSERVAFIRFFEHVERKDSKQKRPRTGTGRVKLWRRSSRTSWVRRAQASQPFPEILRPTRIPPVAGGTPAVPISTSQPVARPPQVLSLVAPITSGIISIAPVDIPPPHPLAVVLPASGSVVETVAQVLASPNDQKRKRYIDPIDALLDDERSSIGKKTKLNVASTNPEHPAISRLTDIGGEKCPQFVLYNEVEMKDRHDSYKALAPSKEQRRFVQEALGGKCRFAKTLHQRSTRLMKKGEGGVPDVSTFLFAKINDDGVIEDRAVIKCTDISTKNNPSHGQVEREATAINALGATNCRHVQQSIRIPRGLDTQNLNFSIELLDDHPSWKLNYQASEYAAHGTLRTLINNHESAKQPIPEHFCWFLFGAIVDALITCQTGYCSEAHPTPIHAGSLRPDWRRILHLDINPDNIFLSGPNPKYTFYQQPILGSFDTALCLDPNPAKNKAQFDSVRFKGAKYWQAPEQCMQYAKSGHYPPSRWELDHATDVYSLGLVIRYMMMCAEEAPEKLDGIMKWEADNFANETNGLPNFPEYEFPSAKYPHSARYSPDLMKTVQLCLAFRSRYDPEKPEKNFRPTLLRLRNIINENLATMDAKFAAKIKEVQARPGHKMRTIFPDEDSQFAIGAKMPPVPKVDMVDLTDAKAIGRDKKKALETWEAYLVNAGREPILMDASVMSAAFDDVVQKCREKVTEKAAEQKPERRRLYLDALEHSRNTFQKCINPSGKFKQPRQKFEPDFFSPRNKRIVLNQILVNSKIVRRESRVALQKNFEEQDDTKSKLRQAEDNLEIAKSVPHQDEEMVKSLASTCRQWQERQEFKCCQATALQDKISALDVLCEAADVGNSIFIFGSGLWPGEEVTEEQGHWFPKLSLVHRCVWEYFWARPDGIFVDKADDDEDELDELIMQGMAE</sequence>
<feature type="coiled-coil region" evidence="1">
    <location>
        <begin position="787"/>
        <end position="814"/>
    </location>
</feature>
<dbReference type="PANTHER" id="PTHR44305">
    <property type="entry name" value="SI:DKEY-192D15.2-RELATED"/>
    <property type="match status" value="1"/>
</dbReference>
<dbReference type="eggNOG" id="ENOG502RS38">
    <property type="taxonomic scope" value="Eukaryota"/>
</dbReference>
<reference evidence="3 4" key="1">
    <citation type="journal article" date="2010" name="Genome Biol.">
        <title>A first genome assembly of the barley fungal pathogen Pyrenophora teres f. teres.</title>
        <authorList>
            <person name="Ellwood S.R."/>
            <person name="Liu Z."/>
            <person name="Syme R.A."/>
            <person name="Lai Z."/>
            <person name="Hane J.K."/>
            <person name="Keiper F."/>
            <person name="Moffat C.S."/>
            <person name="Oliver R.P."/>
            <person name="Friesen T.L."/>
        </authorList>
    </citation>
    <scope>NUCLEOTIDE SEQUENCE [LARGE SCALE GENOMIC DNA]</scope>
    <source>
        <strain evidence="3 4">0-1</strain>
    </source>
</reference>
<dbReference type="HOGENOM" id="CLU_349545_0_0_1"/>
<feature type="domain" description="Protein kinase" evidence="2">
    <location>
        <begin position="256"/>
        <end position="611"/>
    </location>
</feature>
<evidence type="ECO:0000313" key="3">
    <source>
        <dbReference type="EMBL" id="EFQ94411.1"/>
    </source>
</evidence>
<dbReference type="InterPro" id="IPR053083">
    <property type="entry name" value="TF_kinase-domain_protein"/>
</dbReference>
<organism evidence="4">
    <name type="scientific">Pyrenophora teres f. teres (strain 0-1)</name>
    <name type="common">Barley net blotch fungus</name>
    <name type="synonym">Drechslera teres f. teres</name>
    <dbReference type="NCBI Taxonomy" id="861557"/>
    <lineage>
        <taxon>Eukaryota</taxon>
        <taxon>Fungi</taxon>
        <taxon>Dikarya</taxon>
        <taxon>Ascomycota</taxon>
        <taxon>Pezizomycotina</taxon>
        <taxon>Dothideomycetes</taxon>
        <taxon>Pleosporomycetidae</taxon>
        <taxon>Pleosporales</taxon>
        <taxon>Pleosporineae</taxon>
        <taxon>Pleosporaceae</taxon>
        <taxon>Pyrenophora</taxon>
    </lineage>
</organism>